<dbReference type="PROSITE" id="PS50931">
    <property type="entry name" value="HTH_LYSR"/>
    <property type="match status" value="1"/>
</dbReference>
<dbReference type="InterPro" id="IPR000847">
    <property type="entry name" value="LysR_HTH_N"/>
</dbReference>
<dbReference type="PRINTS" id="PR00039">
    <property type="entry name" value="HTHLYSR"/>
</dbReference>
<comment type="caution">
    <text evidence="6">The sequence shown here is derived from an EMBL/GenBank/DDBJ whole genome shotgun (WGS) entry which is preliminary data.</text>
</comment>
<evidence type="ECO:0000313" key="7">
    <source>
        <dbReference type="Proteomes" id="UP000095255"/>
    </source>
</evidence>
<protein>
    <submittedName>
        <fullName evidence="6">LysR family transcriptional regulator</fullName>
    </submittedName>
</protein>
<dbReference type="Pfam" id="PF03466">
    <property type="entry name" value="LysR_substrate"/>
    <property type="match status" value="1"/>
</dbReference>
<evidence type="ECO:0000256" key="2">
    <source>
        <dbReference type="ARBA" id="ARBA00023015"/>
    </source>
</evidence>
<organism evidence="6 7">
    <name type="scientific">Desulfuribacillus stibiiarsenatis</name>
    <dbReference type="NCBI Taxonomy" id="1390249"/>
    <lineage>
        <taxon>Bacteria</taxon>
        <taxon>Bacillati</taxon>
        <taxon>Bacillota</taxon>
        <taxon>Desulfuribacillia</taxon>
        <taxon>Desulfuribacillales</taxon>
        <taxon>Desulfuribacillaceae</taxon>
        <taxon>Desulfuribacillus</taxon>
    </lineage>
</organism>
<dbReference type="Proteomes" id="UP000095255">
    <property type="component" value="Unassembled WGS sequence"/>
</dbReference>
<comment type="similarity">
    <text evidence="1">Belongs to the LysR transcriptional regulatory family.</text>
</comment>
<dbReference type="PANTHER" id="PTHR30126:SF64">
    <property type="entry name" value="HTH-TYPE TRANSCRIPTIONAL REGULATOR CITR"/>
    <property type="match status" value="1"/>
</dbReference>
<feature type="domain" description="HTH lysR-type" evidence="5">
    <location>
        <begin position="3"/>
        <end position="60"/>
    </location>
</feature>
<dbReference type="CDD" id="cd05466">
    <property type="entry name" value="PBP2_LTTR_substrate"/>
    <property type="match status" value="1"/>
</dbReference>
<dbReference type="Gene3D" id="3.40.190.290">
    <property type="match status" value="1"/>
</dbReference>
<evidence type="ECO:0000259" key="5">
    <source>
        <dbReference type="PROSITE" id="PS50931"/>
    </source>
</evidence>
<dbReference type="OrthoDB" id="9778774at2"/>
<dbReference type="SUPFAM" id="SSF53850">
    <property type="entry name" value="Periplasmic binding protein-like II"/>
    <property type="match status" value="1"/>
</dbReference>
<dbReference type="EMBL" id="MJAT01000022">
    <property type="protein sequence ID" value="OEH85527.1"/>
    <property type="molecule type" value="Genomic_DNA"/>
</dbReference>
<gene>
    <name evidence="6" type="ORF">BHU72_04575</name>
</gene>
<dbReference type="InterPro" id="IPR036390">
    <property type="entry name" value="WH_DNA-bd_sf"/>
</dbReference>
<dbReference type="GO" id="GO:0003700">
    <property type="term" value="F:DNA-binding transcription factor activity"/>
    <property type="evidence" value="ECO:0007669"/>
    <property type="project" value="InterPro"/>
</dbReference>
<dbReference type="FunFam" id="1.10.10.10:FF:000001">
    <property type="entry name" value="LysR family transcriptional regulator"/>
    <property type="match status" value="1"/>
</dbReference>
<evidence type="ECO:0000256" key="4">
    <source>
        <dbReference type="ARBA" id="ARBA00023163"/>
    </source>
</evidence>
<dbReference type="STRING" id="1390249.BHU72_04575"/>
<keyword evidence="2" id="KW-0805">Transcription regulation</keyword>
<keyword evidence="4" id="KW-0804">Transcription</keyword>
<dbReference type="InterPro" id="IPR036388">
    <property type="entry name" value="WH-like_DNA-bd_sf"/>
</dbReference>
<keyword evidence="7" id="KW-1185">Reference proteome</keyword>
<dbReference type="SUPFAM" id="SSF46785">
    <property type="entry name" value="Winged helix' DNA-binding domain"/>
    <property type="match status" value="1"/>
</dbReference>
<proteinExistence type="inferred from homology"/>
<dbReference type="InterPro" id="IPR005119">
    <property type="entry name" value="LysR_subst-bd"/>
</dbReference>
<dbReference type="Gene3D" id="1.10.10.10">
    <property type="entry name" value="Winged helix-like DNA-binding domain superfamily/Winged helix DNA-binding domain"/>
    <property type="match status" value="1"/>
</dbReference>
<accession>A0A1E5L5V2</accession>
<sequence length="300" mass="34422">MDINFELYKVFYHVANTLSFSEASKHLFVSQSSVSQTIKLLEEKLGCKLFIRSTKSVRLTQEGEVLFRHLEPAYLYIKNGERKLIEMRTLEAGEIRIGASDTICKHYLLPYFQQFSTQYPKIKIHVTNRPSPVCLELLQKGEVDVIMINLPSHIDTQIFDVVLKRPIQDIFIAGRQFEHLREKVITMQELTQLPLLALEENTSTRSFLNQLASTNQVSIQPEFELSSVDLLIDLVKINFGISFLTKDYVLNELTSGEVIELQLKEKIPNRDLGIITHKHIPTPLAATKFISLLQASFIME</sequence>
<evidence type="ECO:0000313" key="6">
    <source>
        <dbReference type="EMBL" id="OEH85527.1"/>
    </source>
</evidence>
<dbReference type="AlphaFoldDB" id="A0A1E5L5V2"/>
<dbReference type="Pfam" id="PF00126">
    <property type="entry name" value="HTH_1"/>
    <property type="match status" value="1"/>
</dbReference>
<dbReference type="PANTHER" id="PTHR30126">
    <property type="entry name" value="HTH-TYPE TRANSCRIPTIONAL REGULATOR"/>
    <property type="match status" value="1"/>
</dbReference>
<evidence type="ECO:0000256" key="1">
    <source>
        <dbReference type="ARBA" id="ARBA00009437"/>
    </source>
</evidence>
<reference evidence="6 7" key="1">
    <citation type="submission" date="2016-09" db="EMBL/GenBank/DDBJ databases">
        <title>Desulfuribacillus arsenicus sp. nov., an obligately anaerobic, dissimilatory arsenic- and antimonate-reducing bacterium isolated from anoxic sediments.</title>
        <authorList>
            <person name="Abin C.A."/>
            <person name="Hollibaugh J.T."/>
        </authorList>
    </citation>
    <scope>NUCLEOTIDE SEQUENCE [LARGE SCALE GENOMIC DNA]</scope>
    <source>
        <strain evidence="6 7">MLFW-2</strain>
    </source>
</reference>
<dbReference type="GO" id="GO:0000976">
    <property type="term" value="F:transcription cis-regulatory region binding"/>
    <property type="evidence" value="ECO:0007669"/>
    <property type="project" value="TreeGrafter"/>
</dbReference>
<name>A0A1E5L5V2_9FIRM</name>
<evidence type="ECO:0000256" key="3">
    <source>
        <dbReference type="ARBA" id="ARBA00023125"/>
    </source>
</evidence>
<keyword evidence="3" id="KW-0238">DNA-binding</keyword>